<dbReference type="AlphaFoldDB" id="B0NJM8"/>
<dbReference type="PANTHER" id="PTHR46795">
    <property type="entry name" value="ABC TRANSPORTER PERMEASE-RELATED-RELATED"/>
    <property type="match status" value="1"/>
</dbReference>
<dbReference type="HOGENOM" id="CLU_015487_0_0_9"/>
<evidence type="ECO:0000313" key="1">
    <source>
        <dbReference type="EMBL" id="QBF74379.1"/>
    </source>
</evidence>
<name>B0NJM8_CLOS5</name>
<protein>
    <submittedName>
        <fullName evidence="1">Uncharacterized protein</fullName>
    </submittedName>
</protein>
<dbReference type="GeneID" id="62695991"/>
<evidence type="ECO:0000313" key="2">
    <source>
        <dbReference type="Proteomes" id="UP000289664"/>
    </source>
</evidence>
<dbReference type="RefSeq" id="WP_004608366.1">
    <property type="nucleotide sequence ID" value="NZ_CP036170.1"/>
</dbReference>
<accession>B0NJM8</accession>
<dbReference type="EMBL" id="CP036170">
    <property type="protein sequence ID" value="QBF74379.1"/>
    <property type="molecule type" value="Genomic_DNA"/>
</dbReference>
<reference evidence="1 2" key="1">
    <citation type="journal article" date="2019" name="Appl. Environ. Microbiol.">
        <title>Clostridium scindens ATCC 35704: integration of nutritional requirements, the complete genome sequence, and global transcriptional responses to bile acids.</title>
        <authorList>
            <person name="Devendran S."/>
            <person name="Shrestha R."/>
            <person name="Alves J.M.P."/>
            <person name="Wolf P.G."/>
            <person name="Ly L."/>
            <person name="Hernandez A.G."/>
            <person name="Mendez-Garcia C."/>
            <person name="Inboden A."/>
            <person name="Wiley J."/>
            <person name="Paul O."/>
            <person name="Allen A."/>
            <person name="Springer E."/>
            <person name="Wright C.L."/>
            <person name="Fields C.J."/>
            <person name="Daniel S.L."/>
            <person name="Ridlon J.M."/>
        </authorList>
    </citation>
    <scope>NUCLEOTIDE SEQUENCE [LARGE SCALE GENOMIC DNA]</scope>
    <source>
        <strain evidence="1 2">ATCC 35704</strain>
    </source>
</reference>
<proteinExistence type="predicted"/>
<sequence length="847" mass="98806">MRKKVFRILCIIFSAGVFMSVFYPWTVLNGESYTIIEFYKQAVFDKQLYTMADMGGSVYLLLIFLIFPMVVGILSGVKAVLLVFRKNYYLLGEIINISELISVAAFFAFQGYELLTAPFFQAIFVFLEFMMECYLSDVDRFTNEWEIHKIKNRTEKEERKQRLAFPGNYDRRLRKIIRKDALHPSKAVVLVCIGNGILLGSAFALFAVKEQFQKNYSAKAVLPTEGLNGILTNGLLVITIFYIFFAIAAFFNYVHNHQERRNLFWTLGSRERLNSIAWKMEYEFMIVLSMIPGYIIGVGIYNLLRVMLKKELGVLIDGRTQLQLYFLSGLLYLCLSGVIIWLSSILLRKELRGEKRNIRKLSTPTKGVAVITVMLSLGYLVFSIGRYMQRRNGESLNIFVYGIILGGICVLCSIRLLESLNRRGKAQNFQVLLDKIPMQSGFFKEAGLQSVVFAFHFIFLGFLSVTMAGKLSAPSPDTLFPHEYVCMAYPEDEELFTELRDKNLADVKSYPMIRVTSVQGNPTDWIDIANNYYRKIIWPQGQHIGISRSTYESLCTDEKKNISNFTLSEDEIYVVYQEDCSVKAHPLEWYMNRRTPFIKEGQPLRWYNPFARENYYPPRKVIGQERKVLTGVFERGIQEHIVVFSDDYFNQLHDVDGPSVLYFVDCLEKNKKEVEKVLSVFASRHMEDSSWDRLIQPYYSKTEKITDMEAERKLEQISTSIEMLLSVFCVFIFCFIKIEFEQEEKQKRFQTLFCLGMHKKQVKHSLWREICRFISLPLIFAYTLATVVVTFIWKMRFVTGAESRKLWMTLIIIWTIYLLLQMLLTFVLYRYQLNNLNLKNGVRGRRR</sequence>
<dbReference type="KEGG" id="csci:HDCHBGLK_01781"/>
<organism evidence="1 2">
    <name type="scientific">Clostridium scindens (strain ATCC 35704 / DSM 5676 / VPI 13733 / 19)</name>
    <dbReference type="NCBI Taxonomy" id="411468"/>
    <lineage>
        <taxon>Bacteria</taxon>
        <taxon>Bacillati</taxon>
        <taxon>Bacillota</taxon>
        <taxon>Clostridia</taxon>
        <taxon>Lachnospirales</taxon>
        <taxon>Lachnospiraceae</taxon>
    </lineage>
</organism>
<dbReference type="PANTHER" id="PTHR46795:SF3">
    <property type="entry name" value="ABC TRANSPORTER PERMEASE"/>
    <property type="match status" value="1"/>
</dbReference>
<dbReference type="InterPro" id="IPR052536">
    <property type="entry name" value="ABC-4_Integral_Memb_Prot"/>
</dbReference>
<dbReference type="STRING" id="411468.CLOSCI_03714"/>
<dbReference type="OrthoDB" id="1954626at2"/>
<dbReference type="Proteomes" id="UP000289664">
    <property type="component" value="Chromosome"/>
</dbReference>
<gene>
    <name evidence="1" type="ORF">HDCHBGLK_01781</name>
</gene>
<dbReference type="eggNOG" id="COG0577">
    <property type="taxonomic scope" value="Bacteria"/>
</dbReference>
<keyword evidence="2" id="KW-1185">Reference proteome</keyword>